<feature type="non-terminal residue" evidence="1">
    <location>
        <position position="22"/>
    </location>
</feature>
<reference evidence="1 2" key="1">
    <citation type="journal article" date="2011" name="Plasmid">
        <title>Streptomyces turgidiscabies Car8 contains a modular pathogenicity island that shares virulence genes with other actinobacterial plant pathogens.</title>
        <authorList>
            <person name="Huguet-Tapia J.C."/>
            <person name="Badger J.H."/>
            <person name="Loria R."/>
            <person name="Pettis G.S."/>
        </authorList>
    </citation>
    <scope>NUCLEOTIDE SEQUENCE [LARGE SCALE GENOMIC DNA]</scope>
    <source>
        <strain evidence="1 2">Car8</strain>
    </source>
</reference>
<keyword evidence="2" id="KW-1185">Reference proteome</keyword>
<sequence>MALMLRMARMSFITVGLHREGG</sequence>
<name>L7FH86_STRT8</name>
<organism evidence="1 2">
    <name type="scientific">Streptomyces turgidiscabies (strain Car8)</name>
    <dbReference type="NCBI Taxonomy" id="698760"/>
    <lineage>
        <taxon>Bacteria</taxon>
        <taxon>Bacillati</taxon>
        <taxon>Actinomycetota</taxon>
        <taxon>Actinomycetes</taxon>
        <taxon>Kitasatosporales</taxon>
        <taxon>Streptomycetaceae</taxon>
        <taxon>Streptomyces</taxon>
    </lineage>
</organism>
<evidence type="ECO:0000313" key="1">
    <source>
        <dbReference type="EMBL" id="ELP70544.1"/>
    </source>
</evidence>
<dbReference type="EMBL" id="AEJB01000065">
    <property type="protein sequence ID" value="ELP70544.1"/>
    <property type="molecule type" value="Genomic_DNA"/>
</dbReference>
<comment type="caution">
    <text evidence="1">The sequence shown here is derived from an EMBL/GenBank/DDBJ whole genome shotgun (WGS) entry which is preliminary data.</text>
</comment>
<dbReference type="Proteomes" id="UP000010931">
    <property type="component" value="Unassembled WGS sequence"/>
</dbReference>
<dbReference type="AlphaFoldDB" id="L7FH86"/>
<proteinExistence type="predicted"/>
<evidence type="ECO:0000313" key="2">
    <source>
        <dbReference type="Proteomes" id="UP000010931"/>
    </source>
</evidence>
<gene>
    <name evidence="1" type="ORF">STRTUCAR8_03702</name>
</gene>
<protein>
    <submittedName>
        <fullName evidence="1">Uncharacterized protein</fullName>
    </submittedName>
</protein>
<accession>L7FH86</accession>